<dbReference type="CDD" id="cd00067">
    <property type="entry name" value="GAL4"/>
    <property type="match status" value="1"/>
</dbReference>
<dbReference type="PROSITE" id="PS00463">
    <property type="entry name" value="ZN2_CY6_FUNGAL_1"/>
    <property type="match status" value="1"/>
</dbReference>
<evidence type="ECO:0000256" key="3">
    <source>
        <dbReference type="ARBA" id="ARBA00023163"/>
    </source>
</evidence>
<evidence type="ECO:0000259" key="6">
    <source>
        <dbReference type="PROSITE" id="PS50048"/>
    </source>
</evidence>
<name>A0A9P4IJW4_9PEZI</name>
<dbReference type="CDD" id="cd12148">
    <property type="entry name" value="fungal_TF_MHR"/>
    <property type="match status" value="1"/>
</dbReference>
<dbReference type="SMART" id="SM00066">
    <property type="entry name" value="GAL4"/>
    <property type="match status" value="1"/>
</dbReference>
<evidence type="ECO:0000256" key="1">
    <source>
        <dbReference type="ARBA" id="ARBA00022723"/>
    </source>
</evidence>
<organism evidence="7 8">
    <name type="scientific">Rhizodiscina lignyota</name>
    <dbReference type="NCBI Taxonomy" id="1504668"/>
    <lineage>
        <taxon>Eukaryota</taxon>
        <taxon>Fungi</taxon>
        <taxon>Dikarya</taxon>
        <taxon>Ascomycota</taxon>
        <taxon>Pezizomycotina</taxon>
        <taxon>Dothideomycetes</taxon>
        <taxon>Pleosporomycetidae</taxon>
        <taxon>Aulographales</taxon>
        <taxon>Rhizodiscinaceae</taxon>
        <taxon>Rhizodiscina</taxon>
    </lineage>
</organism>
<gene>
    <name evidence="7" type="ORF">NA57DRAFT_32651</name>
</gene>
<feature type="compositionally biased region" description="Polar residues" evidence="5">
    <location>
        <begin position="95"/>
        <end position="111"/>
    </location>
</feature>
<dbReference type="InterPro" id="IPR007219">
    <property type="entry name" value="XnlR_reg_dom"/>
</dbReference>
<dbReference type="GO" id="GO:0006351">
    <property type="term" value="P:DNA-templated transcription"/>
    <property type="evidence" value="ECO:0007669"/>
    <property type="project" value="InterPro"/>
</dbReference>
<evidence type="ECO:0000256" key="4">
    <source>
        <dbReference type="ARBA" id="ARBA00023242"/>
    </source>
</evidence>
<keyword evidence="3" id="KW-0804">Transcription</keyword>
<keyword evidence="2" id="KW-0805">Transcription regulation</keyword>
<dbReference type="OrthoDB" id="3364175at2759"/>
<feature type="region of interest" description="Disordered" evidence="5">
    <location>
        <begin position="91"/>
        <end position="115"/>
    </location>
</feature>
<evidence type="ECO:0000256" key="5">
    <source>
        <dbReference type="SAM" id="MobiDB-lite"/>
    </source>
</evidence>
<evidence type="ECO:0000313" key="7">
    <source>
        <dbReference type="EMBL" id="KAF2102920.1"/>
    </source>
</evidence>
<protein>
    <recommendedName>
        <fullName evidence="6">Zn(2)-C6 fungal-type domain-containing protein</fullName>
    </recommendedName>
</protein>
<dbReference type="GO" id="GO:0000981">
    <property type="term" value="F:DNA-binding transcription factor activity, RNA polymerase II-specific"/>
    <property type="evidence" value="ECO:0007669"/>
    <property type="project" value="InterPro"/>
</dbReference>
<keyword evidence="8" id="KW-1185">Reference proteome</keyword>
<dbReference type="PANTHER" id="PTHR47424:SF6">
    <property type="entry name" value="PROLINE UTILIZATION TRANS-ACTIVATOR"/>
    <property type="match status" value="1"/>
</dbReference>
<evidence type="ECO:0000256" key="2">
    <source>
        <dbReference type="ARBA" id="ARBA00023015"/>
    </source>
</evidence>
<feature type="non-terminal residue" evidence="7">
    <location>
        <position position="1"/>
    </location>
</feature>
<dbReference type="Proteomes" id="UP000799772">
    <property type="component" value="Unassembled WGS sequence"/>
</dbReference>
<dbReference type="EMBL" id="ML978122">
    <property type="protein sequence ID" value="KAF2102920.1"/>
    <property type="molecule type" value="Genomic_DNA"/>
</dbReference>
<keyword evidence="1" id="KW-0479">Metal-binding</keyword>
<dbReference type="Gene3D" id="4.10.240.10">
    <property type="entry name" value="Zn(2)-C6 fungal-type DNA-binding domain"/>
    <property type="match status" value="1"/>
</dbReference>
<dbReference type="PANTHER" id="PTHR47424">
    <property type="entry name" value="REGULATORY PROTEIN GAL4"/>
    <property type="match status" value="1"/>
</dbReference>
<feature type="domain" description="Zn(2)-C6 fungal-type" evidence="6">
    <location>
        <begin position="7"/>
        <end position="39"/>
    </location>
</feature>
<dbReference type="SUPFAM" id="SSF57701">
    <property type="entry name" value="Zn2/Cys6 DNA-binding domain"/>
    <property type="match status" value="1"/>
</dbReference>
<accession>A0A9P4IJW4</accession>
<proteinExistence type="predicted"/>
<feature type="region of interest" description="Disordered" evidence="5">
    <location>
        <begin position="206"/>
        <end position="245"/>
    </location>
</feature>
<feature type="compositionally biased region" description="Low complexity" evidence="5">
    <location>
        <begin position="230"/>
        <end position="241"/>
    </location>
</feature>
<keyword evidence="4" id="KW-0539">Nucleus</keyword>
<dbReference type="Pfam" id="PF04082">
    <property type="entry name" value="Fungal_trans"/>
    <property type="match status" value="1"/>
</dbReference>
<dbReference type="InterPro" id="IPR051127">
    <property type="entry name" value="Fungal_SecMet_Regulators"/>
</dbReference>
<evidence type="ECO:0000313" key="8">
    <source>
        <dbReference type="Proteomes" id="UP000799772"/>
    </source>
</evidence>
<dbReference type="PROSITE" id="PS50048">
    <property type="entry name" value="ZN2_CY6_FUNGAL_2"/>
    <property type="match status" value="1"/>
</dbReference>
<dbReference type="InterPro" id="IPR036864">
    <property type="entry name" value="Zn2-C6_fun-type_DNA-bd_sf"/>
</dbReference>
<comment type="caution">
    <text evidence="7">The sequence shown here is derived from an EMBL/GenBank/DDBJ whole genome shotgun (WGS) entry which is preliminary data.</text>
</comment>
<dbReference type="InterPro" id="IPR001138">
    <property type="entry name" value="Zn2Cys6_DnaBD"/>
</dbReference>
<reference evidence="7" key="1">
    <citation type="journal article" date="2020" name="Stud. Mycol.">
        <title>101 Dothideomycetes genomes: a test case for predicting lifestyles and emergence of pathogens.</title>
        <authorList>
            <person name="Haridas S."/>
            <person name="Albert R."/>
            <person name="Binder M."/>
            <person name="Bloem J."/>
            <person name="Labutti K."/>
            <person name="Salamov A."/>
            <person name="Andreopoulos B."/>
            <person name="Baker S."/>
            <person name="Barry K."/>
            <person name="Bills G."/>
            <person name="Bluhm B."/>
            <person name="Cannon C."/>
            <person name="Castanera R."/>
            <person name="Culley D."/>
            <person name="Daum C."/>
            <person name="Ezra D."/>
            <person name="Gonzalez J."/>
            <person name="Henrissat B."/>
            <person name="Kuo A."/>
            <person name="Liang C."/>
            <person name="Lipzen A."/>
            <person name="Lutzoni F."/>
            <person name="Magnuson J."/>
            <person name="Mondo S."/>
            <person name="Nolan M."/>
            <person name="Ohm R."/>
            <person name="Pangilinan J."/>
            <person name="Park H.-J."/>
            <person name="Ramirez L."/>
            <person name="Alfaro M."/>
            <person name="Sun H."/>
            <person name="Tritt A."/>
            <person name="Yoshinaga Y."/>
            <person name="Zwiers L.-H."/>
            <person name="Turgeon B."/>
            <person name="Goodwin S."/>
            <person name="Spatafora J."/>
            <person name="Crous P."/>
            <person name="Grigoriev I."/>
        </authorList>
    </citation>
    <scope>NUCLEOTIDE SEQUENCE</scope>
    <source>
        <strain evidence="7">CBS 133067</strain>
    </source>
</reference>
<dbReference type="GO" id="GO:0003677">
    <property type="term" value="F:DNA binding"/>
    <property type="evidence" value="ECO:0007669"/>
    <property type="project" value="InterPro"/>
</dbReference>
<dbReference type="SMART" id="SM00906">
    <property type="entry name" value="Fungal_trans"/>
    <property type="match status" value="1"/>
</dbReference>
<sequence length="774" mass="85767">RRRALASCDGCKGRRVKCQRSESEEACVSCVKAGIVCQTTLPRKTRIYGSVESLSIRYRALDALVKGLFADQDTADTKVLFRIAQERNISMPDANDTSAEQDLFQNTSGPSVKSDYDSDLDLPDIFLPVTQADNPFASRQPKLVDERLIPTPHGVSHYVGPSSSFKFAATIRNMVGQCSMLQQDDHQLRRNTHALRADFANMKISKVIEPREPDDSGNDTASVAGTDVATSTSRTTSPSNTFNDPHMQTMESAFSLLPPRNVADALVAGFFDRVHADFPLFHRSTFQQRYELSWEAASESTQKADLAWMCCLFMVFVLGAQALEEHDVEQSSQLQKRYLALTRARLHKLVTTSSLQNVQALALLMLYEHNSGERNTAWMLVGCAARMAICLGLHRDNTATSFDSIERNIRRRVWWTLYMFEHELSVVLGRPSGIDDAEVYVGLPDETIIEPAGCPDILKSSIQLTQLQIKMRATLYPLPRQQEIVLTAGHTHATSTMLRTLDTWFANMPAHLRPEHKSLLPTHQRAILLLHVRYQYTKTVATRPYILLKANNDINALAGRSPRHYDQENEARVLAETCCACAHETIKCLLMLGAAGLLNGTSWLDTYFAYHAILVICLDFLARPRELPDTPEDAARKQSVVQMCTFIRQTRLASTYHILGQVSVQFARIVGILDHSVPGEEGVGASAGGRDIVAGAPHHLPHGQPQLAAAVPVAGMAAHHVGNMYATPTHETFNTPGAMWDFFDLANPEQAGYGMNLAEFPQAGTFGQGMNPGY</sequence>
<dbReference type="GO" id="GO:0008270">
    <property type="term" value="F:zinc ion binding"/>
    <property type="evidence" value="ECO:0007669"/>
    <property type="project" value="InterPro"/>
</dbReference>
<dbReference type="AlphaFoldDB" id="A0A9P4IJW4"/>